<evidence type="ECO:0000313" key="2">
    <source>
        <dbReference type="Proteomes" id="UP000239504"/>
    </source>
</evidence>
<dbReference type="RefSeq" id="WP_104828358.1">
    <property type="nucleotide sequence ID" value="NZ_PJCH01000001.1"/>
</dbReference>
<dbReference type="EMBL" id="PJCH01000001">
    <property type="protein sequence ID" value="PQA89656.1"/>
    <property type="molecule type" value="Genomic_DNA"/>
</dbReference>
<proteinExistence type="predicted"/>
<name>A0A2S7KAW1_9PROT</name>
<comment type="caution">
    <text evidence="1">The sequence shown here is derived from an EMBL/GenBank/DDBJ whole genome shotgun (WGS) entry which is preliminary data.</text>
</comment>
<dbReference type="OrthoDB" id="8480672at2"/>
<evidence type="ECO:0008006" key="3">
    <source>
        <dbReference type="Google" id="ProtNLM"/>
    </source>
</evidence>
<dbReference type="AlphaFoldDB" id="A0A2S7KAW1"/>
<protein>
    <recommendedName>
        <fullName evidence="3">HTH HARE-type domain-containing protein</fullName>
    </recommendedName>
</protein>
<gene>
    <name evidence="1" type="ORF">CW354_01990</name>
</gene>
<dbReference type="Proteomes" id="UP000239504">
    <property type="component" value="Unassembled WGS sequence"/>
</dbReference>
<keyword evidence="2" id="KW-1185">Reference proteome</keyword>
<reference evidence="1 2" key="1">
    <citation type="submission" date="2017-12" db="EMBL/GenBank/DDBJ databases">
        <authorList>
            <person name="Hurst M.R.H."/>
        </authorList>
    </citation>
    <scope>NUCLEOTIDE SEQUENCE [LARGE SCALE GENOMIC DNA]</scope>
    <source>
        <strain evidence="1 2">SY-3-19</strain>
    </source>
</reference>
<evidence type="ECO:0000313" key="1">
    <source>
        <dbReference type="EMBL" id="PQA89656.1"/>
    </source>
</evidence>
<organism evidence="1 2">
    <name type="scientific">Hyphococcus luteus</name>
    <dbReference type="NCBI Taxonomy" id="2058213"/>
    <lineage>
        <taxon>Bacteria</taxon>
        <taxon>Pseudomonadati</taxon>
        <taxon>Pseudomonadota</taxon>
        <taxon>Alphaproteobacteria</taxon>
        <taxon>Parvularculales</taxon>
        <taxon>Parvularculaceae</taxon>
        <taxon>Hyphococcus</taxon>
    </lineage>
</organism>
<accession>A0A2S7KAW1</accession>
<sequence>MQTDSGNRYAVKALKDKRAALAGEIIQLKKKLDWAESQLRHVDATLSLFDPKIDPGAIPAARPQKHVKLFKQGELNRLIFDALRVSGEPTRTFDVITSVILALGHEESARPALGPRVRSNLQYLMRRGEVAKIGGGRDARWTLL</sequence>